<organism evidence="1 2">
    <name type="scientific">candidate division WWE3 bacterium RIFOXYA2_FULL_46_9</name>
    <dbReference type="NCBI Taxonomy" id="1802636"/>
    <lineage>
        <taxon>Bacteria</taxon>
        <taxon>Katanobacteria</taxon>
    </lineage>
</organism>
<evidence type="ECO:0000313" key="1">
    <source>
        <dbReference type="EMBL" id="OGC62656.1"/>
    </source>
</evidence>
<accession>A0A1F4VZQ3</accession>
<evidence type="ECO:0000313" key="2">
    <source>
        <dbReference type="Proteomes" id="UP000176614"/>
    </source>
</evidence>
<sequence>MGIKFGEIDATQILDNEFRVKFTAFLVEWLFDNNPQLKKPTPEEIKALQEAVIKELQKKYPNSGIKLQQ</sequence>
<proteinExistence type="predicted"/>
<reference evidence="1 2" key="1">
    <citation type="journal article" date="2016" name="Nat. Commun.">
        <title>Thousands of microbial genomes shed light on interconnected biogeochemical processes in an aquifer system.</title>
        <authorList>
            <person name="Anantharaman K."/>
            <person name="Brown C.T."/>
            <person name="Hug L.A."/>
            <person name="Sharon I."/>
            <person name="Castelle C.J."/>
            <person name="Probst A.J."/>
            <person name="Thomas B.C."/>
            <person name="Singh A."/>
            <person name="Wilkins M.J."/>
            <person name="Karaoz U."/>
            <person name="Brodie E.L."/>
            <person name="Williams K.H."/>
            <person name="Hubbard S.S."/>
            <person name="Banfield J.F."/>
        </authorList>
    </citation>
    <scope>NUCLEOTIDE SEQUENCE [LARGE SCALE GENOMIC DNA]</scope>
</reference>
<protein>
    <submittedName>
        <fullName evidence="1">Uncharacterized protein</fullName>
    </submittedName>
</protein>
<comment type="caution">
    <text evidence="1">The sequence shown here is derived from an EMBL/GenBank/DDBJ whole genome shotgun (WGS) entry which is preliminary data.</text>
</comment>
<dbReference type="Proteomes" id="UP000176614">
    <property type="component" value="Unassembled WGS sequence"/>
</dbReference>
<dbReference type="EMBL" id="MEVT01000014">
    <property type="protein sequence ID" value="OGC62656.1"/>
    <property type="molecule type" value="Genomic_DNA"/>
</dbReference>
<name>A0A1F4VZQ3_UNCKA</name>
<gene>
    <name evidence="1" type="ORF">A2264_02160</name>
</gene>
<dbReference type="AlphaFoldDB" id="A0A1F4VZQ3"/>